<keyword evidence="1" id="KW-0732">Signal</keyword>
<organism evidence="2 3">
    <name type="scientific">Methylocystis parvus</name>
    <dbReference type="NCBI Taxonomy" id="134"/>
    <lineage>
        <taxon>Bacteria</taxon>
        <taxon>Pseudomonadati</taxon>
        <taxon>Pseudomonadota</taxon>
        <taxon>Alphaproteobacteria</taxon>
        <taxon>Hyphomicrobiales</taxon>
        <taxon>Methylocystaceae</taxon>
        <taxon>Methylocystis</taxon>
    </lineage>
</organism>
<proteinExistence type="predicted"/>
<dbReference type="RefSeq" id="WP_016920056.1">
    <property type="nucleotide sequence ID" value="NZ_CP044331.1"/>
</dbReference>
<dbReference type="AlphaFoldDB" id="A0A6B8LXM6"/>
<dbReference type="KEGG" id="mpar:F7D14_00995"/>
<feature type="signal peptide" evidence="1">
    <location>
        <begin position="1"/>
        <end position="23"/>
    </location>
</feature>
<feature type="chain" id="PRO_5025625816" evidence="1">
    <location>
        <begin position="24"/>
        <end position="84"/>
    </location>
</feature>
<accession>A0A6B8LXM6</accession>
<dbReference type="Proteomes" id="UP000422569">
    <property type="component" value="Chromosome"/>
</dbReference>
<protein>
    <submittedName>
        <fullName evidence="2">Uncharacterized protein</fullName>
    </submittedName>
</protein>
<keyword evidence="3" id="KW-1185">Reference proteome</keyword>
<gene>
    <name evidence="2" type="ORF">F7D14_00995</name>
</gene>
<reference evidence="2 3" key="1">
    <citation type="submission" date="2019-09" db="EMBL/GenBank/DDBJ databases">
        <title>Isolation and complete genome sequencing of Methylocystis species.</title>
        <authorList>
            <person name="Rumah B.L."/>
            <person name="Stead C.E."/>
            <person name="Stevens B.C."/>
            <person name="Minton N.P."/>
            <person name="Grosse-Honebrink A."/>
            <person name="Zhang Y."/>
        </authorList>
    </citation>
    <scope>NUCLEOTIDE SEQUENCE [LARGE SCALE GENOMIC DNA]</scope>
    <source>
        <strain evidence="2 3">BRCS2</strain>
    </source>
</reference>
<evidence type="ECO:0000256" key="1">
    <source>
        <dbReference type="SAM" id="SignalP"/>
    </source>
</evidence>
<evidence type="ECO:0000313" key="2">
    <source>
        <dbReference type="EMBL" id="QGM96204.1"/>
    </source>
</evidence>
<dbReference type="EMBL" id="CP044331">
    <property type="protein sequence ID" value="QGM96204.1"/>
    <property type="molecule type" value="Genomic_DNA"/>
</dbReference>
<sequence length="84" mass="8698">MKHLSRLSLALALLAMTAIPASAHHPCDAFRNNGNGSFTVLKPITMQGPNGSVQIGSGMTFGPGVLFMGVDLSAGLQAHCSFTQ</sequence>
<name>A0A6B8LXM6_9HYPH</name>
<evidence type="ECO:0000313" key="3">
    <source>
        <dbReference type="Proteomes" id="UP000422569"/>
    </source>
</evidence>